<keyword evidence="9" id="KW-0325">Glycoprotein</keyword>
<name>A0ABD0WFJ8_UMBPY</name>
<keyword evidence="10" id="KW-0807">Transducer</keyword>
<keyword evidence="7" id="KW-0472">Membrane</keyword>
<comment type="subcellular location">
    <subcellularLocation>
        <location evidence="1">Cell membrane</location>
        <topology evidence="1">Multi-pass membrane protein</topology>
    </subcellularLocation>
</comment>
<keyword evidence="2" id="KW-1003">Cell membrane</keyword>
<dbReference type="GO" id="GO:0005886">
    <property type="term" value="C:plasma membrane"/>
    <property type="evidence" value="ECO:0007669"/>
    <property type="project" value="UniProtKB-SubCell"/>
</dbReference>
<evidence type="ECO:0000256" key="7">
    <source>
        <dbReference type="ARBA" id="ARBA00023136"/>
    </source>
</evidence>
<dbReference type="FunFam" id="3.40.50.2300:FF:000016">
    <property type="entry name" value="Taste 1 receptor member 2"/>
    <property type="match status" value="1"/>
</dbReference>
<evidence type="ECO:0000313" key="15">
    <source>
        <dbReference type="EMBL" id="KAL0969871.1"/>
    </source>
</evidence>
<evidence type="ECO:0000256" key="6">
    <source>
        <dbReference type="ARBA" id="ARBA00023040"/>
    </source>
</evidence>
<evidence type="ECO:0000256" key="3">
    <source>
        <dbReference type="ARBA" id="ARBA00022692"/>
    </source>
</evidence>
<keyword evidence="4 12" id="KW-0732">Signal</keyword>
<keyword evidence="16" id="KW-1185">Reference proteome</keyword>
<feature type="chain" id="PRO_5044854673" description="G-protein coupled receptors family 3 profile domain-containing protein" evidence="12">
    <location>
        <begin position="25"/>
        <end position="612"/>
    </location>
</feature>
<proteinExistence type="inferred from homology"/>
<dbReference type="InterPro" id="IPR001828">
    <property type="entry name" value="ANF_lig-bd_rcpt"/>
</dbReference>
<accession>A0ABD0WFJ8</accession>
<keyword evidence="6" id="KW-0297">G-protein coupled receptor</keyword>
<feature type="domain" description="Receptor ligand binding region" evidence="13">
    <location>
        <begin position="74"/>
        <end position="475"/>
    </location>
</feature>
<evidence type="ECO:0000256" key="11">
    <source>
        <dbReference type="ARBA" id="ARBA00038492"/>
    </source>
</evidence>
<dbReference type="PRINTS" id="PR00248">
    <property type="entry name" value="GPCRMGR"/>
</dbReference>
<dbReference type="InterPro" id="IPR011500">
    <property type="entry name" value="GPCR_3_9-Cys_dom"/>
</dbReference>
<dbReference type="InterPro" id="IPR000337">
    <property type="entry name" value="GPCR_3"/>
</dbReference>
<keyword evidence="3" id="KW-0812">Transmembrane</keyword>
<protein>
    <recommendedName>
        <fullName evidence="17">G-protein coupled receptors family 3 profile domain-containing protein</fullName>
    </recommendedName>
</protein>
<evidence type="ECO:0000256" key="8">
    <source>
        <dbReference type="ARBA" id="ARBA00023170"/>
    </source>
</evidence>
<evidence type="ECO:0000256" key="4">
    <source>
        <dbReference type="ARBA" id="ARBA00022729"/>
    </source>
</evidence>
<reference evidence="15 16" key="1">
    <citation type="submission" date="2024-06" db="EMBL/GenBank/DDBJ databases">
        <authorList>
            <person name="Pan Q."/>
            <person name="Wen M."/>
            <person name="Jouanno E."/>
            <person name="Zahm M."/>
            <person name="Klopp C."/>
            <person name="Cabau C."/>
            <person name="Louis A."/>
            <person name="Berthelot C."/>
            <person name="Parey E."/>
            <person name="Roest Crollius H."/>
            <person name="Montfort J."/>
            <person name="Robinson-Rechavi M."/>
            <person name="Bouchez O."/>
            <person name="Lampietro C."/>
            <person name="Lopez Roques C."/>
            <person name="Donnadieu C."/>
            <person name="Postlethwait J."/>
            <person name="Bobe J."/>
            <person name="Verreycken H."/>
            <person name="Guiguen Y."/>
        </authorList>
    </citation>
    <scope>NUCLEOTIDE SEQUENCE [LARGE SCALE GENOMIC DNA]</scope>
    <source>
        <strain evidence="15">Up_M1</strain>
        <tissue evidence="15">Testis</tissue>
    </source>
</reference>
<dbReference type="FunFam" id="2.10.50.30:FF:000004">
    <property type="entry name" value="Taste receptor type 1 member 3-like protein"/>
    <property type="match status" value="1"/>
</dbReference>
<evidence type="ECO:0000256" key="10">
    <source>
        <dbReference type="ARBA" id="ARBA00023224"/>
    </source>
</evidence>
<evidence type="ECO:0000256" key="12">
    <source>
        <dbReference type="SAM" id="SignalP"/>
    </source>
</evidence>
<evidence type="ECO:0000256" key="5">
    <source>
        <dbReference type="ARBA" id="ARBA00022989"/>
    </source>
</evidence>
<comment type="similarity">
    <text evidence="11">Belongs to the G-protein coupled receptor 3 family. TAS1R subfamily.</text>
</comment>
<dbReference type="GO" id="GO:0050909">
    <property type="term" value="P:sensory perception of taste"/>
    <property type="evidence" value="ECO:0007669"/>
    <property type="project" value="UniProtKB-ARBA"/>
</dbReference>
<evidence type="ECO:0000313" key="16">
    <source>
        <dbReference type="Proteomes" id="UP001557470"/>
    </source>
</evidence>
<dbReference type="InterPro" id="IPR038550">
    <property type="entry name" value="GPCR_3_9-Cys_sf"/>
</dbReference>
<dbReference type="GO" id="GO:0004930">
    <property type="term" value="F:G protein-coupled receptor activity"/>
    <property type="evidence" value="ECO:0007669"/>
    <property type="project" value="UniProtKB-KW"/>
</dbReference>
<dbReference type="PROSITE" id="PS00980">
    <property type="entry name" value="G_PROTEIN_RECEP_F3_2"/>
    <property type="match status" value="1"/>
</dbReference>
<gene>
    <name evidence="15" type="ORF">UPYG_G00233560</name>
</gene>
<sequence>MLSCVYQSALGVLVLLGLATCYDCSNPICGVTFPGDIMIGILQPYHSKVESSVQRMDPTMLNCTGFNLVSFVRTMAVIYTIDSINNSTFLPGVRLGYTICDTCSDASIALQATEKLLAINGTLLNQCYLSEQPAVKVIIGSRYSEESIVMARLLKLYMMPQISTTSSAAILSDRHRFPSFLRTIPSDIHQTFALAQLMAHFDWNWVGVVSSDDDYGKDALQSFLAEAAKANVCTDFQDVVPYNLNDINSRRRIQEVADHINASNAKVVLLILKEELVQKIFEEMLGKGIKRIWIASDAWSVSRTLAKMNGINKLGDIFGFNFITGPMPGFQQYLERLLHNANPVNKFIEEYKNLRCSPEVQQCLLNKSPSQCPLPSSVKSACNMSNFQEDNDDYLTSNVDLKLAYGEKLATWSIAIALRSLLQCNESICSADRNFPPWKLFQELTKINFSMDNGHYYFDNTGAFINGYDLINWARNADERIFKVVGKFNLMENAVEINPHNEIEWENANKTIPVSKCSDSCPPGTQKKLYMVSCCYNCTKCEAGTFSNVSNLENCWKCPIGTWALKGWDHCEKRSDAYFKWNEPFAITIISPNIVWPWFYTVRLMHPGKGLP</sequence>
<dbReference type="Gene3D" id="3.40.50.2300">
    <property type="match status" value="2"/>
</dbReference>
<dbReference type="InterPro" id="IPR017979">
    <property type="entry name" value="GPCR_3_CS"/>
</dbReference>
<evidence type="ECO:0000256" key="2">
    <source>
        <dbReference type="ARBA" id="ARBA00022475"/>
    </source>
</evidence>
<feature type="domain" description="GPCR family 3 nine cysteines" evidence="14">
    <location>
        <begin position="512"/>
        <end position="564"/>
    </location>
</feature>
<comment type="caution">
    <text evidence="15">The sequence shown here is derived from an EMBL/GenBank/DDBJ whole genome shotgun (WGS) entry which is preliminary data.</text>
</comment>
<organism evidence="15 16">
    <name type="scientific">Umbra pygmaea</name>
    <name type="common">Eastern mudminnow</name>
    <dbReference type="NCBI Taxonomy" id="75934"/>
    <lineage>
        <taxon>Eukaryota</taxon>
        <taxon>Metazoa</taxon>
        <taxon>Chordata</taxon>
        <taxon>Craniata</taxon>
        <taxon>Vertebrata</taxon>
        <taxon>Euteleostomi</taxon>
        <taxon>Actinopterygii</taxon>
        <taxon>Neopterygii</taxon>
        <taxon>Teleostei</taxon>
        <taxon>Protacanthopterygii</taxon>
        <taxon>Esociformes</taxon>
        <taxon>Umbridae</taxon>
        <taxon>Umbra</taxon>
    </lineage>
</organism>
<evidence type="ECO:0000256" key="9">
    <source>
        <dbReference type="ARBA" id="ARBA00023180"/>
    </source>
</evidence>
<dbReference type="Proteomes" id="UP001557470">
    <property type="component" value="Unassembled WGS sequence"/>
</dbReference>
<dbReference type="Gene3D" id="2.10.50.30">
    <property type="entry name" value="GPCR, family 3, nine cysteines domain"/>
    <property type="match status" value="1"/>
</dbReference>
<evidence type="ECO:0000259" key="14">
    <source>
        <dbReference type="Pfam" id="PF07562"/>
    </source>
</evidence>
<dbReference type="PANTHER" id="PTHR24061">
    <property type="entry name" value="CALCIUM-SENSING RECEPTOR-RELATED"/>
    <property type="match status" value="1"/>
</dbReference>
<dbReference type="PANTHER" id="PTHR24061:SF506">
    <property type="entry name" value="G-PROTEIN COUPLED RECEPTOR FAMILY C GROUP 6 MEMBER A-LIKE PRECURSOR"/>
    <property type="match status" value="1"/>
</dbReference>
<feature type="signal peptide" evidence="12">
    <location>
        <begin position="1"/>
        <end position="24"/>
    </location>
</feature>
<evidence type="ECO:0000256" key="1">
    <source>
        <dbReference type="ARBA" id="ARBA00004651"/>
    </source>
</evidence>
<dbReference type="InterPro" id="IPR000068">
    <property type="entry name" value="GPCR_3_Ca_sens_rcpt-rel"/>
</dbReference>
<evidence type="ECO:0008006" key="17">
    <source>
        <dbReference type="Google" id="ProtNLM"/>
    </source>
</evidence>
<dbReference type="PRINTS" id="PR00592">
    <property type="entry name" value="CASENSINGR"/>
</dbReference>
<dbReference type="InterPro" id="IPR028082">
    <property type="entry name" value="Peripla_BP_I"/>
</dbReference>
<keyword evidence="8" id="KW-0675">Receptor</keyword>
<keyword evidence="5" id="KW-1133">Transmembrane helix</keyword>
<dbReference type="EMBL" id="JAGEUA010000007">
    <property type="protein sequence ID" value="KAL0969871.1"/>
    <property type="molecule type" value="Genomic_DNA"/>
</dbReference>
<dbReference type="SUPFAM" id="SSF53822">
    <property type="entry name" value="Periplasmic binding protein-like I"/>
    <property type="match status" value="1"/>
</dbReference>
<dbReference type="Pfam" id="PF07562">
    <property type="entry name" value="NCD3G"/>
    <property type="match status" value="1"/>
</dbReference>
<evidence type="ECO:0000259" key="13">
    <source>
        <dbReference type="Pfam" id="PF01094"/>
    </source>
</evidence>
<dbReference type="Pfam" id="PF01094">
    <property type="entry name" value="ANF_receptor"/>
    <property type="match status" value="1"/>
</dbReference>
<dbReference type="AlphaFoldDB" id="A0ABD0WFJ8"/>